<reference evidence="1 2" key="1">
    <citation type="submission" date="2024-04" db="EMBL/GenBank/DDBJ databases">
        <authorList>
            <person name="Fracassetti M."/>
        </authorList>
    </citation>
    <scope>NUCLEOTIDE SEQUENCE [LARGE SCALE GENOMIC DNA]</scope>
</reference>
<proteinExistence type="predicted"/>
<sequence>MGRVNAFWPTQTNTLQFVPRPRLCFLLDLTCALCFDSLGEKNGSVKVAMGFQLLGISDPYPAEFATAHDALSCSSVVFVEGNSIETWSAAVMFPEIVLKWR</sequence>
<keyword evidence="2" id="KW-1185">Reference proteome</keyword>
<dbReference type="AlphaFoldDB" id="A0AAV2F1B7"/>
<accession>A0AAV2F1B7</accession>
<evidence type="ECO:0000313" key="2">
    <source>
        <dbReference type="Proteomes" id="UP001497516"/>
    </source>
</evidence>
<evidence type="ECO:0000313" key="1">
    <source>
        <dbReference type="EMBL" id="CAL1391837.1"/>
    </source>
</evidence>
<dbReference type="Proteomes" id="UP001497516">
    <property type="component" value="Chromosome 6"/>
</dbReference>
<gene>
    <name evidence="1" type="ORF">LTRI10_LOCUS32527</name>
</gene>
<name>A0AAV2F1B7_9ROSI</name>
<protein>
    <submittedName>
        <fullName evidence="1">Uncharacterized protein</fullName>
    </submittedName>
</protein>
<dbReference type="EMBL" id="OZ034819">
    <property type="protein sequence ID" value="CAL1391837.1"/>
    <property type="molecule type" value="Genomic_DNA"/>
</dbReference>
<organism evidence="1 2">
    <name type="scientific">Linum trigynum</name>
    <dbReference type="NCBI Taxonomy" id="586398"/>
    <lineage>
        <taxon>Eukaryota</taxon>
        <taxon>Viridiplantae</taxon>
        <taxon>Streptophyta</taxon>
        <taxon>Embryophyta</taxon>
        <taxon>Tracheophyta</taxon>
        <taxon>Spermatophyta</taxon>
        <taxon>Magnoliopsida</taxon>
        <taxon>eudicotyledons</taxon>
        <taxon>Gunneridae</taxon>
        <taxon>Pentapetalae</taxon>
        <taxon>rosids</taxon>
        <taxon>fabids</taxon>
        <taxon>Malpighiales</taxon>
        <taxon>Linaceae</taxon>
        <taxon>Linum</taxon>
    </lineage>
</organism>